<feature type="transmembrane region" description="Helical" evidence="1">
    <location>
        <begin position="56"/>
        <end position="78"/>
    </location>
</feature>
<organism evidence="2 3">
    <name type="scientific">Plantibacter cousiniae</name>
    <name type="common">nom. nud.</name>
    <dbReference type="NCBI Taxonomy" id="199709"/>
    <lineage>
        <taxon>Bacteria</taxon>
        <taxon>Bacillati</taxon>
        <taxon>Actinomycetota</taxon>
        <taxon>Actinomycetes</taxon>
        <taxon>Micrococcales</taxon>
        <taxon>Microbacteriaceae</taxon>
        <taxon>Plantibacter</taxon>
    </lineage>
</organism>
<feature type="transmembrane region" description="Helical" evidence="1">
    <location>
        <begin position="21"/>
        <end position="44"/>
    </location>
</feature>
<reference evidence="2 3" key="1">
    <citation type="submission" date="2017-02" db="EMBL/GenBank/DDBJ databases">
        <authorList>
            <person name="Varghese N."/>
            <person name="Submissions S."/>
        </authorList>
    </citation>
    <scope>NUCLEOTIDE SEQUENCE [LARGE SCALE GENOMIC DNA]</scope>
    <source>
        <strain evidence="2 3">VKM Ac-1787</strain>
    </source>
</reference>
<accession>A0ABY1LT34</accession>
<keyword evidence="1" id="KW-1133">Transmembrane helix</keyword>
<keyword evidence="3" id="KW-1185">Reference proteome</keyword>
<dbReference type="RefSeq" id="WP_137243338.1">
    <property type="nucleotide sequence ID" value="NZ_FUZO01000003.1"/>
</dbReference>
<feature type="transmembrane region" description="Helical" evidence="1">
    <location>
        <begin position="115"/>
        <end position="136"/>
    </location>
</feature>
<sequence>MSTDRNAASAPNPEERRRPAVLAFIVLLVAEALLMIGLSAWFLFELVAATPASFTSALAIFVILLIATAFVTALALGAIRGRSWIRGGAVTWQLVQIAVAVGAFQGVFAQPAIGWFLLLPSLAVLGLLFTPAVAAVTRREI</sequence>
<keyword evidence="1" id="KW-0472">Membrane</keyword>
<gene>
    <name evidence="2" type="ORF">SAMN06295973_3587</name>
</gene>
<protein>
    <recommendedName>
        <fullName evidence="4">Histidine kinase</fullName>
    </recommendedName>
</protein>
<keyword evidence="1" id="KW-0812">Transmembrane</keyword>
<dbReference type="Proteomes" id="UP000190827">
    <property type="component" value="Unassembled WGS sequence"/>
</dbReference>
<feature type="transmembrane region" description="Helical" evidence="1">
    <location>
        <begin position="90"/>
        <end position="109"/>
    </location>
</feature>
<name>A0ABY1LT34_9MICO</name>
<dbReference type="EMBL" id="FUZO01000003">
    <property type="protein sequence ID" value="SKC73975.1"/>
    <property type="molecule type" value="Genomic_DNA"/>
</dbReference>
<proteinExistence type="predicted"/>
<evidence type="ECO:0000313" key="2">
    <source>
        <dbReference type="EMBL" id="SKC73975.1"/>
    </source>
</evidence>
<evidence type="ECO:0000313" key="3">
    <source>
        <dbReference type="Proteomes" id="UP000190827"/>
    </source>
</evidence>
<evidence type="ECO:0000256" key="1">
    <source>
        <dbReference type="SAM" id="Phobius"/>
    </source>
</evidence>
<evidence type="ECO:0008006" key="4">
    <source>
        <dbReference type="Google" id="ProtNLM"/>
    </source>
</evidence>
<comment type="caution">
    <text evidence="2">The sequence shown here is derived from an EMBL/GenBank/DDBJ whole genome shotgun (WGS) entry which is preliminary data.</text>
</comment>